<dbReference type="Proteomes" id="UP001550210">
    <property type="component" value="Unassembled WGS sequence"/>
</dbReference>
<dbReference type="RefSeq" id="WP_355396324.1">
    <property type="nucleotide sequence ID" value="NZ_JBEXPZ010000014.1"/>
</dbReference>
<accession>A0ABV2UV98</accession>
<feature type="non-terminal residue" evidence="1">
    <location>
        <position position="1"/>
    </location>
</feature>
<proteinExistence type="predicted"/>
<keyword evidence="2" id="KW-1185">Reference proteome</keyword>
<protein>
    <submittedName>
        <fullName evidence="1">Uncharacterized protein</fullName>
    </submittedName>
</protein>
<gene>
    <name evidence="1" type="ORF">ABZZ21_12955</name>
</gene>
<dbReference type="EMBL" id="JBEXPZ010000014">
    <property type="protein sequence ID" value="MET9845472.1"/>
    <property type="molecule type" value="Genomic_DNA"/>
</dbReference>
<reference evidence="1 2" key="1">
    <citation type="submission" date="2024-06" db="EMBL/GenBank/DDBJ databases">
        <title>The Natural Products Discovery Center: Release of the First 8490 Sequenced Strains for Exploring Actinobacteria Biosynthetic Diversity.</title>
        <authorList>
            <person name="Kalkreuter E."/>
            <person name="Kautsar S.A."/>
            <person name="Yang D."/>
            <person name="Bader C.D."/>
            <person name="Teijaro C.N."/>
            <person name="Fluegel L."/>
            <person name="Davis C.M."/>
            <person name="Simpson J.R."/>
            <person name="Lauterbach L."/>
            <person name="Steele A.D."/>
            <person name="Gui C."/>
            <person name="Meng S."/>
            <person name="Li G."/>
            <person name="Viehrig K."/>
            <person name="Ye F."/>
            <person name="Su P."/>
            <person name="Kiefer A.F."/>
            <person name="Nichols A."/>
            <person name="Cepeda A.J."/>
            <person name="Yan W."/>
            <person name="Fan B."/>
            <person name="Jiang Y."/>
            <person name="Adhikari A."/>
            <person name="Zheng C.-J."/>
            <person name="Schuster L."/>
            <person name="Cowan T.M."/>
            <person name="Smanski M.J."/>
            <person name="Chevrette M.G."/>
            <person name="De Carvalho L.P.S."/>
            <person name="Shen B."/>
        </authorList>
    </citation>
    <scope>NUCLEOTIDE SEQUENCE [LARGE SCALE GENOMIC DNA]</scope>
    <source>
        <strain evidence="1 2">NPDC006434</strain>
    </source>
</reference>
<evidence type="ECO:0000313" key="2">
    <source>
        <dbReference type="Proteomes" id="UP001550210"/>
    </source>
</evidence>
<name>A0ABV2UV98_9ACTN</name>
<sequence>HTSRERNHRRNDPMVHSILAVFFQRNLVPTEPAGNGVSTYLALIFGTLLSSQGTDASFVLTRFPRAFLRALPFGLAFPTLPDPFSVPFPVGIHFR</sequence>
<comment type="caution">
    <text evidence="1">The sequence shown here is derived from an EMBL/GenBank/DDBJ whole genome shotgun (WGS) entry which is preliminary data.</text>
</comment>
<organism evidence="1 2">
    <name type="scientific">Streptomyces ossamyceticus</name>
    <dbReference type="NCBI Taxonomy" id="249581"/>
    <lineage>
        <taxon>Bacteria</taxon>
        <taxon>Bacillati</taxon>
        <taxon>Actinomycetota</taxon>
        <taxon>Actinomycetes</taxon>
        <taxon>Kitasatosporales</taxon>
        <taxon>Streptomycetaceae</taxon>
        <taxon>Streptomyces</taxon>
    </lineage>
</organism>
<evidence type="ECO:0000313" key="1">
    <source>
        <dbReference type="EMBL" id="MET9845472.1"/>
    </source>
</evidence>